<dbReference type="AlphaFoldDB" id="A0A6A6IJK7"/>
<dbReference type="Proteomes" id="UP000800094">
    <property type="component" value="Unassembled WGS sequence"/>
</dbReference>
<keyword evidence="3" id="KW-1185">Reference proteome</keyword>
<reference evidence="2" key="1">
    <citation type="journal article" date="2020" name="Stud. Mycol.">
        <title>101 Dothideomycetes genomes: a test case for predicting lifestyles and emergence of pathogens.</title>
        <authorList>
            <person name="Haridas S."/>
            <person name="Albert R."/>
            <person name="Binder M."/>
            <person name="Bloem J."/>
            <person name="Labutti K."/>
            <person name="Salamov A."/>
            <person name="Andreopoulos B."/>
            <person name="Baker S."/>
            <person name="Barry K."/>
            <person name="Bills G."/>
            <person name="Bluhm B."/>
            <person name="Cannon C."/>
            <person name="Castanera R."/>
            <person name="Culley D."/>
            <person name="Daum C."/>
            <person name="Ezra D."/>
            <person name="Gonzalez J."/>
            <person name="Henrissat B."/>
            <person name="Kuo A."/>
            <person name="Liang C."/>
            <person name="Lipzen A."/>
            <person name="Lutzoni F."/>
            <person name="Magnuson J."/>
            <person name="Mondo S."/>
            <person name="Nolan M."/>
            <person name="Ohm R."/>
            <person name="Pangilinan J."/>
            <person name="Park H.-J."/>
            <person name="Ramirez L."/>
            <person name="Alfaro M."/>
            <person name="Sun H."/>
            <person name="Tritt A."/>
            <person name="Yoshinaga Y."/>
            <person name="Zwiers L.-H."/>
            <person name="Turgeon B."/>
            <person name="Goodwin S."/>
            <person name="Spatafora J."/>
            <person name="Crous P."/>
            <person name="Grigoriev I."/>
        </authorList>
    </citation>
    <scope>NUCLEOTIDE SEQUENCE</scope>
    <source>
        <strain evidence="2">CBS 122368</strain>
    </source>
</reference>
<proteinExistence type="predicted"/>
<evidence type="ECO:0000313" key="2">
    <source>
        <dbReference type="EMBL" id="KAF2250764.1"/>
    </source>
</evidence>
<dbReference type="PANTHER" id="PTHR33112:SF9">
    <property type="entry name" value="HETEROKARYON INCOMPATIBILITY DOMAIN-CONTAINING PROTEIN"/>
    <property type="match status" value="1"/>
</dbReference>
<dbReference type="GeneID" id="54574697"/>
<protein>
    <submittedName>
        <fullName evidence="2">HET-domain-containing protein</fullName>
    </submittedName>
</protein>
<sequence length="658" mass="74773">MTSEHTSQPPPSTLPSLERVDIRREHKFGCQCDIWYYHTSGCYSNTRGVTLKELRPSAQRACGNCEALWEITTSIIPFGKLDQYHLYHIFTQGFGLPSRSRLLLSGQSDAHWELFQLPETVPWSAILPANLVPGNTASALSLNAALGWLGECDANHERCNLASKGRLFMPPRIIDVACFDSERSVRVVETTPSVAGKYLCLSHCWGTVSKPLQTTSSNIEEMKRGISLSSLPRTFRDAVDFVRRLNFKYLWIDSLCIIQDDEKDWLRHVKLMAQIYQHSYLTLAATGSSDSTGGCYSSTNAYMAKVVTANFQEDRVSSINYRRALPHWWNPSEDNNKDFLRAFDDELPLLNRAWCFQERMLSPRVLHFGPAELLWECMQTYSCECTRGIRVYEGHNKRKHIESLEKASEEELSTRWREIVSEYSQLDITYPSDRLPALLGVATQMLALSPSRIICGSWESSLLHDLLWQASRQSRAPKCRPSGLVYPTWSWLSSLEKVHYPFDPTAEIELRARIEKVEPKRGEDEKDGVVFWASLAISAPVISVTLSIKETEFWEPWTPCAIHRIGQPPWSYVLEIEPDYNYDSEGPGHLQHGTALCCVHIATESAPMIGDLWEIGLVLICRDEEKGVYERVGLVRNRLGEFLAALKASGEWKTITLV</sequence>
<gene>
    <name evidence="2" type="ORF">BU26DRAFT_269756</name>
</gene>
<dbReference type="Pfam" id="PF06985">
    <property type="entry name" value="HET"/>
    <property type="match status" value="1"/>
</dbReference>
<dbReference type="RefSeq" id="XP_033685768.1">
    <property type="nucleotide sequence ID" value="XM_033821367.1"/>
</dbReference>
<evidence type="ECO:0000259" key="1">
    <source>
        <dbReference type="Pfam" id="PF06985"/>
    </source>
</evidence>
<accession>A0A6A6IJK7</accession>
<feature type="domain" description="Heterokaryon incompatibility" evidence="1">
    <location>
        <begin position="198"/>
        <end position="358"/>
    </location>
</feature>
<dbReference type="EMBL" id="ML987193">
    <property type="protein sequence ID" value="KAF2250764.1"/>
    <property type="molecule type" value="Genomic_DNA"/>
</dbReference>
<evidence type="ECO:0000313" key="3">
    <source>
        <dbReference type="Proteomes" id="UP000800094"/>
    </source>
</evidence>
<dbReference type="OrthoDB" id="3486565at2759"/>
<organism evidence="2 3">
    <name type="scientific">Trematosphaeria pertusa</name>
    <dbReference type="NCBI Taxonomy" id="390896"/>
    <lineage>
        <taxon>Eukaryota</taxon>
        <taxon>Fungi</taxon>
        <taxon>Dikarya</taxon>
        <taxon>Ascomycota</taxon>
        <taxon>Pezizomycotina</taxon>
        <taxon>Dothideomycetes</taxon>
        <taxon>Pleosporomycetidae</taxon>
        <taxon>Pleosporales</taxon>
        <taxon>Massarineae</taxon>
        <taxon>Trematosphaeriaceae</taxon>
        <taxon>Trematosphaeria</taxon>
    </lineage>
</organism>
<dbReference type="InterPro" id="IPR010730">
    <property type="entry name" value="HET"/>
</dbReference>
<dbReference type="PANTHER" id="PTHR33112">
    <property type="entry name" value="DOMAIN PROTEIN, PUTATIVE-RELATED"/>
    <property type="match status" value="1"/>
</dbReference>
<name>A0A6A6IJK7_9PLEO</name>